<evidence type="ECO:0000256" key="3">
    <source>
        <dbReference type="ARBA" id="ARBA00022801"/>
    </source>
</evidence>
<reference evidence="9 10" key="2">
    <citation type="journal article" date="2021" name="J. Hered.">
        <title>Feather Gene Expression Elucidates the Developmental Basis of Plumage Iridescence in African Starlings.</title>
        <authorList>
            <person name="Rubenstein D.R."/>
            <person name="Corvelo A."/>
            <person name="MacManes M.D."/>
            <person name="Maia R."/>
            <person name="Narzisi G."/>
            <person name="Rousaki A."/>
            <person name="Vandenabeele P."/>
            <person name="Shawkey M.D."/>
            <person name="Solomon J."/>
        </authorList>
    </citation>
    <scope>NUCLEOTIDE SEQUENCE [LARGE SCALE GENOMIC DNA]</scope>
    <source>
        <strain evidence="9">SS15</strain>
    </source>
</reference>
<dbReference type="GO" id="GO:0070006">
    <property type="term" value="F:metalloaminopeptidase activity"/>
    <property type="evidence" value="ECO:0007669"/>
    <property type="project" value="InterPro"/>
</dbReference>
<dbReference type="InterPro" id="IPR033740">
    <property type="entry name" value="Pept_M24B"/>
</dbReference>
<proteinExistence type="inferred from homology"/>
<dbReference type="Proteomes" id="UP000618051">
    <property type="component" value="Unassembled WGS sequence"/>
</dbReference>
<dbReference type="Pfam" id="PF16188">
    <property type="entry name" value="Peptidase_M24_C"/>
    <property type="match status" value="2"/>
</dbReference>
<dbReference type="FunFam" id="3.40.350.10:FF:000008">
    <property type="entry name" value="xaa-Pro aminopeptidase 2"/>
    <property type="match status" value="1"/>
</dbReference>
<dbReference type="InterPro" id="IPR000994">
    <property type="entry name" value="Pept_M24"/>
</dbReference>
<dbReference type="CDD" id="cd01085">
    <property type="entry name" value="APP"/>
    <property type="match status" value="1"/>
</dbReference>
<dbReference type="InterPro" id="IPR036005">
    <property type="entry name" value="Creatinase/aminopeptidase-like"/>
</dbReference>
<evidence type="ECO:0000256" key="1">
    <source>
        <dbReference type="ARBA" id="ARBA00008766"/>
    </source>
</evidence>
<feature type="domain" description="Peptidase M24" evidence="5">
    <location>
        <begin position="585"/>
        <end position="661"/>
    </location>
</feature>
<keyword evidence="8" id="KW-0645">Protease</keyword>
<dbReference type="FunFam" id="3.40.350.10:FF:000003">
    <property type="entry name" value="Xaa-pro aminopeptidase P"/>
    <property type="match status" value="1"/>
</dbReference>
<dbReference type="EMBL" id="JADDUC010000608">
    <property type="protein sequence ID" value="KAG0112994.1"/>
    <property type="molecule type" value="Genomic_DNA"/>
</dbReference>
<dbReference type="Pfam" id="PF01321">
    <property type="entry name" value="Creatinase_N"/>
    <property type="match status" value="1"/>
</dbReference>
<accession>A0A835NDS6</accession>
<dbReference type="InterPro" id="IPR032416">
    <property type="entry name" value="Peptidase_M24_C"/>
</dbReference>
<evidence type="ECO:0000259" key="6">
    <source>
        <dbReference type="Pfam" id="PF01321"/>
    </source>
</evidence>
<keyword evidence="3" id="KW-0378">Hydrolase</keyword>
<organism evidence="8">
    <name type="scientific">Lamprotornis superbus</name>
    <dbReference type="NCBI Taxonomy" id="245042"/>
    <lineage>
        <taxon>Eukaryota</taxon>
        <taxon>Metazoa</taxon>
        <taxon>Chordata</taxon>
        <taxon>Craniata</taxon>
        <taxon>Vertebrata</taxon>
        <taxon>Euteleostomi</taxon>
        <taxon>Archelosauria</taxon>
        <taxon>Archosauria</taxon>
        <taxon>Dinosauria</taxon>
        <taxon>Saurischia</taxon>
        <taxon>Theropoda</taxon>
        <taxon>Coelurosauria</taxon>
        <taxon>Aves</taxon>
        <taxon>Neognathae</taxon>
        <taxon>Neoaves</taxon>
        <taxon>Telluraves</taxon>
        <taxon>Australaves</taxon>
        <taxon>Passeriformes</taxon>
        <taxon>Sturnidae</taxon>
        <taxon>Lamprotornis</taxon>
    </lineage>
</organism>
<keyword evidence="8" id="KW-0031">Aminopeptidase</keyword>
<dbReference type="EMBL" id="JADDUC020000014">
    <property type="protein sequence ID" value="KAI1234625.1"/>
    <property type="molecule type" value="Genomic_DNA"/>
</dbReference>
<evidence type="ECO:0000259" key="7">
    <source>
        <dbReference type="Pfam" id="PF16188"/>
    </source>
</evidence>
<evidence type="ECO:0000256" key="2">
    <source>
        <dbReference type="ARBA" id="ARBA00022723"/>
    </source>
</evidence>
<dbReference type="Pfam" id="PF00557">
    <property type="entry name" value="Peptidase_M24"/>
    <property type="match status" value="2"/>
</dbReference>
<evidence type="ECO:0000313" key="10">
    <source>
        <dbReference type="Proteomes" id="UP000618051"/>
    </source>
</evidence>
<comment type="similarity">
    <text evidence="1">Belongs to the peptidase M24B family.</text>
</comment>
<dbReference type="InterPro" id="IPR050422">
    <property type="entry name" value="X-Pro_aminopeptidase_P"/>
</dbReference>
<evidence type="ECO:0000313" key="9">
    <source>
        <dbReference type="EMBL" id="KAI1234625.1"/>
    </source>
</evidence>
<sequence length="798" mass="87471">TPKLGWLVFGAGDEGHGCLLRFRAGAKCQQPPRLHLRLAGVAVPTGCAAGRAPQAPSPRNDIRDCSAEPPYLPPTATNTTARLAALRGLMRTQGAHAYIVPSTDAHMSEYISERDARLSWLSGFTGSAGTAVVTQDKAALWTDSRYWTQAERELDCNWELQRTRPPQPLAQPPLGSAWAGSSANSRCHPALSCSLHRVHRDVDPGGGSCGGEHTWNSYSRALHGSGRTLFPLETNLVDQAWGDQRPLPSSSEIYSLPAEFTGSSWQEKVAGIRQRMEQHSRRPTAVLLSGLEETAWLFNLRGDDIPYNPVFYSYTLLTNTTISLFLDESRLSAAARGSLRSGCPGPLCVELQDYGQVSAHLRRYTQDNVTVWLGTEYTTYGLYGIIPQEKLLQDNYSPVMMAKAVKNAHEQEMLRAAHVRDAVAVIQYLLWLEKTVPQGQVDEFSGAQHIDALRWAQENSRGPSFQSISASGLNAALAHYSPSNGSSRTLSAREMYLFDTGGQYLDGTTDITRTVHWSEPTPLQKEAYTRVLMGNIDLSRLVFPSNTAGGCQTWHWPSIEPLAQGAGGHGGPAGSLAPIPPLHSPGRTVESFARRALWDVGLNYGHGTGHGIGNFLSVHEWPVGFQSNNVPLEAGMFTSIEPGYYRDGEFGIRIEDVALVVEAQTEHQSEETFLTFEVVSLVPYDRNLIDLSLLSPEQVRGVLGVGSRAGTRGQHGGLDAAKNQGHGMRMEWIRYLNSYYEKIRERVEPELRRQRLEEELAWLQESTEPFPLSSARTVAAGTLVLAPLLSVLLSGLGA</sequence>
<dbReference type="Pfam" id="PF16189">
    <property type="entry name" value="Creatinase_N_2"/>
    <property type="match status" value="1"/>
</dbReference>
<dbReference type="SUPFAM" id="SSF55920">
    <property type="entry name" value="Creatinase/aminopeptidase"/>
    <property type="match status" value="1"/>
</dbReference>
<dbReference type="PANTHER" id="PTHR43763">
    <property type="entry name" value="XAA-PRO AMINOPEPTIDASE 1"/>
    <property type="match status" value="1"/>
</dbReference>
<dbReference type="AlphaFoldDB" id="A0A835NDS6"/>
<dbReference type="PANTHER" id="PTHR43763:SF4">
    <property type="entry name" value="XAA-PRO AMINOPEPTIDASE 2"/>
    <property type="match status" value="1"/>
</dbReference>
<evidence type="ECO:0000313" key="8">
    <source>
        <dbReference type="EMBL" id="KAG0112994.1"/>
    </source>
</evidence>
<protein>
    <submittedName>
        <fullName evidence="8">Xaa-Pro aminopeptidase 2</fullName>
    </submittedName>
</protein>
<evidence type="ECO:0000259" key="5">
    <source>
        <dbReference type="Pfam" id="PF00557"/>
    </source>
</evidence>
<reference evidence="9" key="3">
    <citation type="submission" date="2022-01" db="EMBL/GenBank/DDBJ databases">
        <authorList>
            <person name="Rubenstein D.R."/>
        </authorList>
    </citation>
    <scope>NUCLEOTIDE SEQUENCE</scope>
    <source>
        <strain evidence="9">SS15</strain>
        <tissue evidence="9">Liver</tissue>
    </source>
</reference>
<dbReference type="SUPFAM" id="SSF53092">
    <property type="entry name" value="Creatinase/prolidase N-terminal domain"/>
    <property type="match status" value="1"/>
</dbReference>
<gene>
    <name evidence="9" type="ORF">IHE44_0002997</name>
    <name evidence="8" type="ORF">IHE44_012429</name>
</gene>
<evidence type="ECO:0000256" key="4">
    <source>
        <dbReference type="SAM" id="MobiDB-lite"/>
    </source>
</evidence>
<feature type="non-terminal residue" evidence="8">
    <location>
        <position position="1"/>
    </location>
</feature>
<dbReference type="InterPro" id="IPR000587">
    <property type="entry name" value="Creatinase_N"/>
</dbReference>
<feature type="region of interest" description="Disordered" evidence="4">
    <location>
        <begin position="49"/>
        <end position="76"/>
    </location>
</feature>
<feature type="domain" description="Peptidase M24" evidence="5">
    <location>
        <begin position="413"/>
        <end position="548"/>
    </location>
</feature>
<dbReference type="Gene3D" id="3.90.230.10">
    <property type="entry name" value="Creatinase/methionine aminopeptidase superfamily"/>
    <property type="match status" value="1"/>
</dbReference>
<feature type="domain" description="Creatinase N-terminal" evidence="6">
    <location>
        <begin position="82"/>
        <end position="157"/>
    </location>
</feature>
<keyword evidence="2" id="KW-0479">Metal-binding</keyword>
<feature type="domain" description="Peptidase M24 C-terminal" evidence="7">
    <location>
        <begin position="733"/>
        <end position="770"/>
    </location>
</feature>
<dbReference type="InterPro" id="IPR029149">
    <property type="entry name" value="Creatin/AminoP/Spt16_N"/>
</dbReference>
<dbReference type="Gene3D" id="3.40.350.10">
    <property type="entry name" value="Creatinase/prolidase N-terminal domain"/>
    <property type="match status" value="2"/>
</dbReference>
<dbReference type="GO" id="GO:0046872">
    <property type="term" value="F:metal ion binding"/>
    <property type="evidence" value="ECO:0007669"/>
    <property type="project" value="UniProtKB-KW"/>
</dbReference>
<dbReference type="OrthoDB" id="9995434at2759"/>
<reference evidence="8" key="1">
    <citation type="submission" date="2020-10" db="EMBL/GenBank/DDBJ databases">
        <title>Feather gene expression reveals the developmental basis of iridescence in African starlings.</title>
        <authorList>
            <person name="Rubenstein D.R."/>
        </authorList>
    </citation>
    <scope>NUCLEOTIDE SEQUENCE</scope>
    <source>
        <strain evidence="8">SS15</strain>
        <tissue evidence="8">Liver</tissue>
    </source>
</reference>
<name>A0A835NDS6_9PASS</name>
<keyword evidence="10" id="KW-1185">Reference proteome</keyword>
<comment type="caution">
    <text evidence="8">The sequence shown here is derived from an EMBL/GenBank/DDBJ whole genome shotgun (WGS) entry which is preliminary data.</text>
</comment>
<feature type="domain" description="Peptidase M24 C-terminal" evidence="7">
    <location>
        <begin position="673"/>
        <end position="700"/>
    </location>
</feature>